<dbReference type="Proteomes" id="UP000198286">
    <property type="component" value="Chromosome"/>
</dbReference>
<reference evidence="1 2" key="1">
    <citation type="journal article" date="2017" name="Lancet Infect. Dis.">
        <title>Global outbreak of severe Mycobacterium chimaera disease after cardiac surgery: a molecular epidemiological study.</title>
        <authorList>
            <person name="van Ingen J."/>
            <person name="Kohl T."/>
            <person name="Kranzer K."/>
            <person name="Hasse B."/>
            <person name="Keller P."/>
            <person name="Szafranska A."/>
            <person name="Hillemann D."/>
            <person name="Chand M."/>
            <person name="Schreiber P."/>
            <person name="Sommerstein R."/>
            <person name="Berger C."/>
            <person name="Genoni M."/>
            <person name="Ruegg C."/>
            <person name="Troillet N."/>
            <person name="Widmer A.F."/>
            <person name="Becker S.L."/>
            <person name="Herrmann M."/>
            <person name="Eckmanns T."/>
            <person name="Haller S."/>
            <person name="Hoeller C."/>
            <person name="Debast S.B."/>
            <person name="Wolfhagen M.J."/>
            <person name="Hopman J."/>
            <person name="Kluytmans J."/>
            <person name="Langelaar M."/>
            <person name="Notermans D.W."/>
            <person name="ten Oever J."/>
            <person name="van den Barselaar P."/>
            <person name="Vonk A.B.A."/>
            <person name="Vos M.C."/>
            <person name="Ahmed N."/>
            <person name="Brown T."/>
            <person name="Crook D."/>
            <person name="Lamagni T."/>
            <person name="Phin N."/>
            <person name="Smith E.G."/>
            <person name="Zambon M."/>
            <person name="Serr A."/>
            <person name="Goetting T."/>
            <person name="Ebner W."/>
            <person name="Thuermer A."/>
            <person name="Utpatel C."/>
            <person name="Sproer C."/>
            <person name="Bunk B."/>
            <person name="Nubel U."/>
            <person name="Bloemberg G."/>
            <person name="Bottger E."/>
            <person name="Niemann S."/>
            <person name="Wagner D."/>
            <person name="Sax H."/>
        </authorList>
    </citation>
    <scope>NUCLEOTIDE SEQUENCE [LARGE SCALE GENOMIC DNA]</scope>
    <source>
        <strain evidence="1 2">ZUERICH-2</strain>
    </source>
</reference>
<evidence type="ECO:0000313" key="2">
    <source>
        <dbReference type="Proteomes" id="UP000198286"/>
    </source>
</evidence>
<organism evidence="1 2">
    <name type="scientific">Mycobacterium intracellulare subsp. chimaera</name>
    <dbReference type="NCBI Taxonomy" id="222805"/>
    <lineage>
        <taxon>Bacteria</taxon>
        <taxon>Bacillati</taxon>
        <taxon>Actinomycetota</taxon>
        <taxon>Actinomycetes</taxon>
        <taxon>Mycobacteriales</taxon>
        <taxon>Mycobacteriaceae</taxon>
        <taxon>Mycobacterium</taxon>
        <taxon>Mycobacterium avium complex (MAC)</taxon>
    </lineage>
</organism>
<dbReference type="AlphaFoldDB" id="A0A7U5MIV0"/>
<proteinExistence type="predicted"/>
<sequence>MGLRLHKERRGAVKTEFDIGLPAQRVMTVPVSPQKVLSKLIQAGDEIRSY</sequence>
<accession>A0A7U5MIV0</accession>
<evidence type="ECO:0000313" key="1">
    <source>
        <dbReference type="EMBL" id="ASL14386.1"/>
    </source>
</evidence>
<gene>
    <name evidence="1" type="ORF">MYCOZU2_01967</name>
</gene>
<protein>
    <submittedName>
        <fullName evidence="1">Uncharacterized protein</fullName>
    </submittedName>
</protein>
<name>A0A7U5MIV0_MYCIT</name>
<dbReference type="EMBL" id="CP015267">
    <property type="protein sequence ID" value="ASL14386.1"/>
    <property type="molecule type" value="Genomic_DNA"/>
</dbReference>